<dbReference type="Proteomes" id="UP000237105">
    <property type="component" value="Unassembled WGS sequence"/>
</dbReference>
<protein>
    <recommendedName>
        <fullName evidence="3">Reverse transcriptase RNase H-like domain-containing protein</fullName>
    </recommendedName>
</protein>
<dbReference type="PANTHER" id="PTHR34072">
    <property type="entry name" value="ENZYMATIC POLYPROTEIN-RELATED"/>
    <property type="match status" value="1"/>
</dbReference>
<dbReference type="PANTHER" id="PTHR34072:SF41">
    <property type="entry name" value="REVERSE TRANSCRIPTASE_RETROTRANSPOSON-DERIVED PROTEIN RNASE H-LIKE DOMAIN-CONTAINING PROTEIN"/>
    <property type="match status" value="1"/>
</dbReference>
<reference evidence="2" key="1">
    <citation type="submission" date="2016-06" db="EMBL/GenBank/DDBJ databases">
        <title>Parallel loss of symbiosis genes in relatives of nitrogen-fixing non-legume Parasponia.</title>
        <authorList>
            <person name="Van Velzen R."/>
            <person name="Holmer R."/>
            <person name="Bu F."/>
            <person name="Rutten L."/>
            <person name="Van Zeijl A."/>
            <person name="Liu W."/>
            <person name="Santuari L."/>
            <person name="Cao Q."/>
            <person name="Sharma T."/>
            <person name="Shen D."/>
            <person name="Roswanjaya Y."/>
            <person name="Wardhani T."/>
            <person name="Kalhor M.S."/>
            <person name="Jansen J."/>
            <person name="Van den Hoogen J."/>
            <person name="Gungor B."/>
            <person name="Hartog M."/>
            <person name="Hontelez J."/>
            <person name="Verver J."/>
            <person name="Yang W.-C."/>
            <person name="Schijlen E."/>
            <person name="Repin R."/>
            <person name="Schilthuizen M."/>
            <person name="Schranz E."/>
            <person name="Heidstra R."/>
            <person name="Miyata K."/>
            <person name="Fedorova E."/>
            <person name="Kohlen W."/>
            <person name="Bisseling T."/>
            <person name="Smit S."/>
            <person name="Geurts R."/>
        </authorList>
    </citation>
    <scope>NUCLEOTIDE SEQUENCE [LARGE SCALE GENOMIC DNA]</scope>
    <source>
        <strain evidence="2">cv. WU1-14</strain>
    </source>
</reference>
<dbReference type="OrthoDB" id="1938712at2759"/>
<feature type="non-terminal residue" evidence="1">
    <location>
        <position position="132"/>
    </location>
</feature>
<organism evidence="1 2">
    <name type="scientific">Parasponia andersonii</name>
    <name type="common">Sponia andersonii</name>
    <dbReference type="NCBI Taxonomy" id="3476"/>
    <lineage>
        <taxon>Eukaryota</taxon>
        <taxon>Viridiplantae</taxon>
        <taxon>Streptophyta</taxon>
        <taxon>Embryophyta</taxon>
        <taxon>Tracheophyta</taxon>
        <taxon>Spermatophyta</taxon>
        <taxon>Magnoliopsida</taxon>
        <taxon>eudicotyledons</taxon>
        <taxon>Gunneridae</taxon>
        <taxon>Pentapetalae</taxon>
        <taxon>rosids</taxon>
        <taxon>fabids</taxon>
        <taxon>Rosales</taxon>
        <taxon>Cannabaceae</taxon>
        <taxon>Parasponia</taxon>
    </lineage>
</organism>
<keyword evidence="2" id="KW-1185">Reference proteome</keyword>
<evidence type="ECO:0000313" key="2">
    <source>
        <dbReference type="Proteomes" id="UP000237105"/>
    </source>
</evidence>
<sequence length="132" mass="15365">MTDNIATSYFQTQKKLSPKQARWQDFLAEFDYKLEYKPRKANVVADVLSRKAELAALSRPDSTLIKKIKEGLEYDILVKSLLPLVIEGKTRCFWLSNGLFYTKGNRLYVPKWGNLRKELIKECHDSLWAGHQ</sequence>
<accession>A0A2P5DX65</accession>
<dbReference type="AlphaFoldDB" id="A0A2P5DX65"/>
<comment type="caution">
    <text evidence="1">The sequence shown here is derived from an EMBL/GenBank/DDBJ whole genome shotgun (WGS) entry which is preliminary data.</text>
</comment>
<proteinExistence type="predicted"/>
<gene>
    <name evidence="1" type="ORF">PanWU01x14_022320</name>
</gene>
<dbReference type="STRING" id="3476.A0A2P5DX65"/>
<evidence type="ECO:0008006" key="3">
    <source>
        <dbReference type="Google" id="ProtNLM"/>
    </source>
</evidence>
<name>A0A2P5DX65_PARAD</name>
<evidence type="ECO:0000313" key="1">
    <source>
        <dbReference type="EMBL" id="PON77878.1"/>
    </source>
</evidence>
<dbReference type="EMBL" id="JXTB01000011">
    <property type="protein sequence ID" value="PON77878.1"/>
    <property type="molecule type" value="Genomic_DNA"/>
</dbReference>